<keyword evidence="1" id="KW-0812">Transmembrane</keyword>
<evidence type="ECO:0000256" key="1">
    <source>
        <dbReference type="SAM" id="Phobius"/>
    </source>
</evidence>
<evidence type="ECO:0000313" key="3">
    <source>
        <dbReference type="Proteomes" id="UP000269396"/>
    </source>
</evidence>
<keyword evidence="3" id="KW-1185">Reference proteome</keyword>
<evidence type="ECO:0008006" key="4">
    <source>
        <dbReference type="Google" id="ProtNLM"/>
    </source>
</evidence>
<accession>A0A3P8BQE4</accession>
<dbReference type="AlphaFoldDB" id="A0A3P8BQE4"/>
<evidence type="ECO:0000313" key="2">
    <source>
        <dbReference type="EMBL" id="VDP29717.1"/>
    </source>
</evidence>
<sequence length="61" mass="7039">MLQSVSGQRIRSISRRQLVINTCIFWMMAFVVLQVSAPNSRTVLIFVLKTLTLVLVDRQLF</sequence>
<dbReference type="Proteomes" id="UP000269396">
    <property type="component" value="Unassembled WGS sequence"/>
</dbReference>
<feature type="transmembrane region" description="Helical" evidence="1">
    <location>
        <begin position="18"/>
        <end position="37"/>
    </location>
</feature>
<protein>
    <recommendedName>
        <fullName evidence="4">G_PROTEIN_RECEP_F1_2 domain-containing protein</fullName>
    </recommendedName>
</protein>
<reference evidence="2 3" key="1">
    <citation type="submission" date="2018-11" db="EMBL/GenBank/DDBJ databases">
        <authorList>
            <consortium name="Pathogen Informatics"/>
        </authorList>
    </citation>
    <scope>NUCLEOTIDE SEQUENCE [LARGE SCALE GENOMIC DNA]</scope>
    <source>
        <strain>Denwood</strain>
        <strain evidence="3">Zambia</strain>
    </source>
</reference>
<keyword evidence="1" id="KW-0472">Membrane</keyword>
<dbReference type="EMBL" id="UZAL01027148">
    <property type="protein sequence ID" value="VDP29717.1"/>
    <property type="molecule type" value="Genomic_DNA"/>
</dbReference>
<gene>
    <name evidence="2" type="ORF">SMTD_LOCUS5663</name>
</gene>
<keyword evidence="1" id="KW-1133">Transmembrane helix</keyword>
<proteinExistence type="predicted"/>
<name>A0A3P8BQE4_9TREM</name>
<organism evidence="2 3">
    <name type="scientific">Schistosoma mattheei</name>
    <dbReference type="NCBI Taxonomy" id="31246"/>
    <lineage>
        <taxon>Eukaryota</taxon>
        <taxon>Metazoa</taxon>
        <taxon>Spiralia</taxon>
        <taxon>Lophotrochozoa</taxon>
        <taxon>Platyhelminthes</taxon>
        <taxon>Trematoda</taxon>
        <taxon>Digenea</taxon>
        <taxon>Strigeidida</taxon>
        <taxon>Schistosomatoidea</taxon>
        <taxon>Schistosomatidae</taxon>
        <taxon>Schistosoma</taxon>
    </lineage>
</organism>